<accession>A0A974RYN8</accession>
<evidence type="ECO:0000256" key="3">
    <source>
        <dbReference type="ARBA" id="ARBA00023082"/>
    </source>
</evidence>
<evidence type="ECO:0000259" key="5">
    <source>
        <dbReference type="Pfam" id="PF04542"/>
    </source>
</evidence>
<reference evidence="7 8" key="1">
    <citation type="submission" date="2021-01" db="EMBL/GenBank/DDBJ databases">
        <title>FDA dAtabase for Regulatory Grade micrObial Sequences (FDA-ARGOS): Supporting development and validation of Infectious Disease Dx tests.</title>
        <authorList>
            <person name="Nelson B."/>
            <person name="Plummer A."/>
            <person name="Tallon L."/>
            <person name="Sadzewicz L."/>
            <person name="Zhao X."/>
            <person name="Boylan J."/>
            <person name="Ott S."/>
            <person name="Bowen H."/>
            <person name="Vavikolanu K."/>
            <person name="Mehta A."/>
            <person name="Aluvathingal J."/>
            <person name="Nadendla S."/>
            <person name="Myers T."/>
            <person name="Yan Y."/>
            <person name="Sichtig H."/>
        </authorList>
    </citation>
    <scope>NUCLEOTIDE SEQUENCE [LARGE SCALE GENOMIC DNA]</scope>
    <source>
        <strain evidence="7 8">FDAARGOS_1161</strain>
    </source>
</reference>
<feature type="domain" description="RNA polymerase sigma-70 region 2" evidence="5">
    <location>
        <begin position="25"/>
        <end position="87"/>
    </location>
</feature>
<dbReference type="InterPro" id="IPR013249">
    <property type="entry name" value="RNA_pol_sigma70_r4_t2"/>
</dbReference>
<dbReference type="Pfam" id="PF04542">
    <property type="entry name" value="Sigma70_r2"/>
    <property type="match status" value="1"/>
</dbReference>
<dbReference type="InterPro" id="IPR013324">
    <property type="entry name" value="RNA_pol_sigma_r3/r4-like"/>
</dbReference>
<dbReference type="GO" id="GO:0016987">
    <property type="term" value="F:sigma factor activity"/>
    <property type="evidence" value="ECO:0007669"/>
    <property type="project" value="UniProtKB-KW"/>
</dbReference>
<dbReference type="NCBIfam" id="TIGR02954">
    <property type="entry name" value="Sig70_famx3"/>
    <property type="match status" value="1"/>
</dbReference>
<dbReference type="Proteomes" id="UP000595254">
    <property type="component" value="Chromosome"/>
</dbReference>
<dbReference type="InterPro" id="IPR039425">
    <property type="entry name" value="RNA_pol_sigma-70-like"/>
</dbReference>
<evidence type="ECO:0000313" key="8">
    <source>
        <dbReference type="Proteomes" id="UP000595254"/>
    </source>
</evidence>
<dbReference type="InterPro" id="IPR007627">
    <property type="entry name" value="RNA_pol_sigma70_r2"/>
</dbReference>
<dbReference type="Gene3D" id="1.10.1740.10">
    <property type="match status" value="1"/>
</dbReference>
<dbReference type="AlphaFoldDB" id="A0A974RYN8"/>
<dbReference type="InterPro" id="IPR014284">
    <property type="entry name" value="RNA_pol_sigma-70_dom"/>
</dbReference>
<evidence type="ECO:0000256" key="1">
    <source>
        <dbReference type="ARBA" id="ARBA00010641"/>
    </source>
</evidence>
<protein>
    <submittedName>
        <fullName evidence="7">Sigma-70 family RNA polymerase sigma factor</fullName>
    </submittedName>
</protein>
<name>A0A974RYN8_PERPY</name>
<dbReference type="SUPFAM" id="SSF88659">
    <property type="entry name" value="Sigma3 and sigma4 domains of RNA polymerase sigma factors"/>
    <property type="match status" value="1"/>
</dbReference>
<dbReference type="Pfam" id="PF08281">
    <property type="entry name" value="Sigma70_r4_2"/>
    <property type="match status" value="1"/>
</dbReference>
<dbReference type="InterPro" id="IPR036388">
    <property type="entry name" value="WH-like_DNA-bd_sf"/>
</dbReference>
<evidence type="ECO:0000256" key="4">
    <source>
        <dbReference type="ARBA" id="ARBA00023163"/>
    </source>
</evidence>
<proteinExistence type="inferred from homology"/>
<dbReference type="PANTHER" id="PTHR43133">
    <property type="entry name" value="RNA POLYMERASE ECF-TYPE SIGMA FACTO"/>
    <property type="match status" value="1"/>
</dbReference>
<dbReference type="InterPro" id="IPR013325">
    <property type="entry name" value="RNA_pol_sigma_r2"/>
</dbReference>
<keyword evidence="2" id="KW-0805">Transcription regulation</keyword>
<organism evidence="7 8">
    <name type="scientific">Peribacillus psychrosaccharolyticus</name>
    <name type="common">Bacillus psychrosaccharolyticus</name>
    <dbReference type="NCBI Taxonomy" id="1407"/>
    <lineage>
        <taxon>Bacteria</taxon>
        <taxon>Bacillati</taxon>
        <taxon>Bacillota</taxon>
        <taxon>Bacilli</taxon>
        <taxon>Bacillales</taxon>
        <taxon>Bacillaceae</taxon>
        <taxon>Peribacillus</taxon>
    </lineage>
</organism>
<evidence type="ECO:0000256" key="2">
    <source>
        <dbReference type="ARBA" id="ARBA00023015"/>
    </source>
</evidence>
<keyword evidence="8" id="KW-1185">Reference proteome</keyword>
<dbReference type="GO" id="GO:0006352">
    <property type="term" value="P:DNA-templated transcription initiation"/>
    <property type="evidence" value="ECO:0007669"/>
    <property type="project" value="InterPro"/>
</dbReference>
<dbReference type="PANTHER" id="PTHR43133:SF51">
    <property type="entry name" value="RNA POLYMERASE SIGMA FACTOR"/>
    <property type="match status" value="1"/>
</dbReference>
<keyword evidence="4" id="KW-0804">Transcription</keyword>
<dbReference type="SUPFAM" id="SSF88946">
    <property type="entry name" value="Sigma2 domain of RNA polymerase sigma factors"/>
    <property type="match status" value="1"/>
</dbReference>
<dbReference type="EMBL" id="CP068053">
    <property type="protein sequence ID" value="QQS98643.1"/>
    <property type="molecule type" value="Genomic_DNA"/>
</dbReference>
<feature type="domain" description="RNA polymerase sigma factor 70 region 4 type 2" evidence="6">
    <location>
        <begin position="111"/>
        <end position="162"/>
    </location>
</feature>
<comment type="similarity">
    <text evidence="1">Belongs to the sigma-70 factor family. ECF subfamily.</text>
</comment>
<keyword evidence="3" id="KW-0731">Sigma factor</keyword>
<gene>
    <name evidence="7" type="ORF">I6J18_12990</name>
</gene>
<dbReference type="RefSeq" id="WP_040373632.1">
    <property type="nucleotide sequence ID" value="NZ_CP068053.1"/>
</dbReference>
<dbReference type="CDD" id="cd06171">
    <property type="entry name" value="Sigma70_r4"/>
    <property type="match status" value="1"/>
</dbReference>
<sequence length="181" mass="21137">MNELKLIKKAIKGNKDCLEELLVLHGDQLYRTAYVYVRNREDALDIVQEASYKAFLSIGQLKNEKFFLTWLTKILLNCSYEVVKKRNKEWPSNEMVEVTEEKREKRVEDLDLIEAVSRLKEKHKNAIILFYFHDLPISDVAKVMNIPENTVKTYLSRGKVQLKKLLGGMKNNGEKTFARSI</sequence>
<dbReference type="NCBIfam" id="TIGR02937">
    <property type="entry name" value="sigma70-ECF"/>
    <property type="match status" value="1"/>
</dbReference>
<dbReference type="KEGG" id="ppsr:I6J18_12990"/>
<dbReference type="GO" id="GO:0003677">
    <property type="term" value="F:DNA binding"/>
    <property type="evidence" value="ECO:0007669"/>
    <property type="project" value="InterPro"/>
</dbReference>
<dbReference type="InterPro" id="IPR014300">
    <property type="entry name" value="RNA_pol_sigma-V"/>
</dbReference>
<evidence type="ECO:0000313" key="7">
    <source>
        <dbReference type="EMBL" id="QQS98643.1"/>
    </source>
</evidence>
<dbReference type="Gene3D" id="1.10.10.10">
    <property type="entry name" value="Winged helix-like DNA-binding domain superfamily/Winged helix DNA-binding domain"/>
    <property type="match status" value="1"/>
</dbReference>
<evidence type="ECO:0000259" key="6">
    <source>
        <dbReference type="Pfam" id="PF08281"/>
    </source>
</evidence>